<dbReference type="PANTHER" id="PTHR40083">
    <property type="entry name" value="UPF0122 PROTEIN CBO2450/CLC_2298"/>
    <property type="match status" value="1"/>
</dbReference>
<proteinExistence type="inferred from homology"/>
<name>A0A1I4LBG1_9FIRM</name>
<protein>
    <recommendedName>
        <fullName evidence="3">UPF0122 protein SAMN04490355_102365</fullName>
    </recommendedName>
</protein>
<dbReference type="Proteomes" id="UP000199520">
    <property type="component" value="Unassembled WGS sequence"/>
</dbReference>
<keyword evidence="6" id="KW-1185">Reference proteome</keyword>
<dbReference type="InterPro" id="IPR013324">
    <property type="entry name" value="RNA_pol_sigma_r3/r4-like"/>
</dbReference>
<dbReference type="InterPro" id="IPR054831">
    <property type="entry name" value="UPF0122_fam_protein"/>
</dbReference>
<dbReference type="InterPro" id="IPR036388">
    <property type="entry name" value="WH-like_DNA-bd_sf"/>
</dbReference>
<evidence type="ECO:0000256" key="3">
    <source>
        <dbReference type="HAMAP-Rule" id="MF_00245"/>
    </source>
</evidence>
<feature type="coiled-coil region" evidence="4">
    <location>
        <begin position="51"/>
        <end position="78"/>
    </location>
</feature>
<dbReference type="Pfam" id="PF04297">
    <property type="entry name" value="UPF0122"/>
    <property type="match status" value="1"/>
</dbReference>
<gene>
    <name evidence="5" type="ORF">SAMN04490355_102365</name>
</gene>
<keyword evidence="4" id="KW-0175">Coiled coil</keyword>
<organism evidence="5 6">
    <name type="scientific">Pelosinus propionicus DSM 13327</name>
    <dbReference type="NCBI Taxonomy" id="1123291"/>
    <lineage>
        <taxon>Bacteria</taxon>
        <taxon>Bacillati</taxon>
        <taxon>Bacillota</taxon>
        <taxon>Negativicutes</taxon>
        <taxon>Selenomonadales</taxon>
        <taxon>Sporomusaceae</taxon>
        <taxon>Pelosinus</taxon>
    </lineage>
</organism>
<dbReference type="RefSeq" id="WP_245754963.1">
    <property type="nucleotide sequence ID" value="NZ_FOTS01000023.1"/>
</dbReference>
<dbReference type="NCBIfam" id="NF045758">
    <property type="entry name" value="YlxM"/>
    <property type="match status" value="1"/>
</dbReference>
<dbReference type="SUPFAM" id="SSF88659">
    <property type="entry name" value="Sigma3 and sigma4 domains of RNA polymerase sigma factors"/>
    <property type="match status" value="1"/>
</dbReference>
<comment type="similarity">
    <text evidence="1 3">Belongs to the UPF0122 family.</text>
</comment>
<dbReference type="PANTHER" id="PTHR40083:SF1">
    <property type="entry name" value="UPF0122 PROTEIN YLXM"/>
    <property type="match status" value="1"/>
</dbReference>
<dbReference type="Gene3D" id="1.10.10.10">
    <property type="entry name" value="Winged helix-like DNA-binding domain superfamily/Winged helix DNA-binding domain"/>
    <property type="match status" value="1"/>
</dbReference>
<evidence type="ECO:0000313" key="5">
    <source>
        <dbReference type="EMBL" id="SFL87977.1"/>
    </source>
</evidence>
<reference evidence="6" key="1">
    <citation type="submission" date="2016-10" db="EMBL/GenBank/DDBJ databases">
        <authorList>
            <person name="Varghese N."/>
            <person name="Submissions S."/>
        </authorList>
    </citation>
    <scope>NUCLEOTIDE SEQUENCE [LARGE SCALE GENOMIC DNA]</scope>
    <source>
        <strain evidence="6">DSM 13327</strain>
    </source>
</reference>
<accession>A0A1I4LBG1</accession>
<dbReference type="HAMAP" id="MF_00245">
    <property type="entry name" value="UPF0122"/>
    <property type="match status" value="1"/>
</dbReference>
<dbReference type="STRING" id="1123291.SAMN04490355_102365"/>
<dbReference type="EMBL" id="FOTS01000023">
    <property type="protein sequence ID" value="SFL87977.1"/>
    <property type="molecule type" value="Genomic_DNA"/>
</dbReference>
<dbReference type="AlphaFoldDB" id="A0A1I4LBG1"/>
<dbReference type="InterPro" id="IPR007394">
    <property type="entry name" value="UPF0122"/>
</dbReference>
<comment type="function">
    <text evidence="2 3">Might take part in the signal recognition particle (SRP) pathway. This is inferred from the conservation of its genetic proximity to ftsY/ffh. May be a regulatory protein.</text>
</comment>
<evidence type="ECO:0000256" key="4">
    <source>
        <dbReference type="SAM" id="Coils"/>
    </source>
</evidence>
<evidence type="ECO:0000313" key="6">
    <source>
        <dbReference type="Proteomes" id="UP000199520"/>
    </source>
</evidence>
<evidence type="ECO:0000256" key="1">
    <source>
        <dbReference type="ARBA" id="ARBA00008720"/>
    </source>
</evidence>
<evidence type="ECO:0000256" key="2">
    <source>
        <dbReference type="ARBA" id="ARBA00024764"/>
    </source>
</evidence>
<sequence length="122" mass="14438">MIKLLDKILRIILLFDFYGALLTKKQQLAIEMHHLNDLSLAEIADELGVTRQAVHDILKRAEQVLTEYEEKLKFVEKHQREQQAIQHIYELIHELPKEVQQVPRLRLALQELNCLLDYSKEV</sequence>